<reference evidence="2" key="2">
    <citation type="submission" date="2025-05" db="UniProtKB">
        <authorList>
            <consortium name="EnsemblMetazoa"/>
        </authorList>
    </citation>
    <scope>IDENTIFICATION</scope>
    <source>
        <strain evidence="2">Foshan</strain>
    </source>
</reference>
<reference evidence="3" key="1">
    <citation type="journal article" date="2015" name="Proc. Natl. Acad. Sci. U.S.A.">
        <title>Genome sequence of the Asian Tiger mosquito, Aedes albopictus, reveals insights into its biology, genetics, and evolution.</title>
        <authorList>
            <person name="Chen X.G."/>
            <person name="Jiang X."/>
            <person name="Gu J."/>
            <person name="Xu M."/>
            <person name="Wu Y."/>
            <person name="Deng Y."/>
            <person name="Zhang C."/>
            <person name="Bonizzoni M."/>
            <person name="Dermauw W."/>
            <person name="Vontas J."/>
            <person name="Armbruster P."/>
            <person name="Huang X."/>
            <person name="Yang Y."/>
            <person name="Zhang H."/>
            <person name="He W."/>
            <person name="Peng H."/>
            <person name="Liu Y."/>
            <person name="Wu K."/>
            <person name="Chen J."/>
            <person name="Lirakis M."/>
            <person name="Topalis P."/>
            <person name="Van Leeuwen T."/>
            <person name="Hall A.B."/>
            <person name="Jiang X."/>
            <person name="Thorpe C."/>
            <person name="Mueller R.L."/>
            <person name="Sun C."/>
            <person name="Waterhouse R.M."/>
            <person name="Yan G."/>
            <person name="Tu Z.J."/>
            <person name="Fang X."/>
            <person name="James A.A."/>
        </authorList>
    </citation>
    <scope>NUCLEOTIDE SEQUENCE [LARGE SCALE GENOMIC DNA]</scope>
    <source>
        <strain evidence="3">Foshan</strain>
    </source>
</reference>
<feature type="chain" id="PRO_5046332340" description="Secreted protein" evidence="1">
    <location>
        <begin position="21"/>
        <end position="167"/>
    </location>
</feature>
<dbReference type="EnsemblMetazoa" id="AALFPA23_016436.R23967">
    <property type="protein sequence ID" value="AALFPA23_016436.P23967"/>
    <property type="gene ID" value="AALFPA23_016436"/>
</dbReference>
<name>A0ABM1Z9T7_AEDAL</name>
<evidence type="ECO:0000313" key="2">
    <source>
        <dbReference type="EnsemblMetazoa" id="AALFPA23_016436.P23967"/>
    </source>
</evidence>
<keyword evidence="3" id="KW-1185">Reference proteome</keyword>
<accession>A0ABM1Z9T7</accession>
<keyword evidence="1" id="KW-0732">Signal</keyword>
<organism evidence="2 3">
    <name type="scientific">Aedes albopictus</name>
    <name type="common">Asian tiger mosquito</name>
    <name type="synonym">Stegomyia albopicta</name>
    <dbReference type="NCBI Taxonomy" id="7160"/>
    <lineage>
        <taxon>Eukaryota</taxon>
        <taxon>Metazoa</taxon>
        <taxon>Ecdysozoa</taxon>
        <taxon>Arthropoda</taxon>
        <taxon>Hexapoda</taxon>
        <taxon>Insecta</taxon>
        <taxon>Pterygota</taxon>
        <taxon>Neoptera</taxon>
        <taxon>Endopterygota</taxon>
        <taxon>Diptera</taxon>
        <taxon>Nematocera</taxon>
        <taxon>Culicoidea</taxon>
        <taxon>Culicidae</taxon>
        <taxon>Culicinae</taxon>
        <taxon>Aedini</taxon>
        <taxon>Aedes</taxon>
        <taxon>Stegomyia</taxon>
    </lineage>
</organism>
<dbReference type="RefSeq" id="XP_019540666.2">
    <property type="nucleotide sequence ID" value="XM_019685121.3"/>
</dbReference>
<evidence type="ECO:0008006" key="4">
    <source>
        <dbReference type="Google" id="ProtNLM"/>
    </source>
</evidence>
<sequence>MAKLTLCIVTILASMTVVTASPMMNPEMLGTIVTTVSQMLDQLEQKDPSGMVRTFRQSMAPFKDMFLNVMSKMGGGRQKRAIHSDYVATKVNATHYQKVEFHKSVDKDAQEMKAETPCLIKENEVYWLDYMSSVLIGLTQEMKRVIDGKQVPFKMSKNGYEQQKPKA</sequence>
<evidence type="ECO:0000313" key="3">
    <source>
        <dbReference type="Proteomes" id="UP000069940"/>
    </source>
</evidence>
<evidence type="ECO:0000256" key="1">
    <source>
        <dbReference type="SAM" id="SignalP"/>
    </source>
</evidence>
<feature type="signal peptide" evidence="1">
    <location>
        <begin position="1"/>
        <end position="20"/>
    </location>
</feature>
<dbReference type="GeneID" id="109411575"/>
<protein>
    <recommendedName>
        <fullName evidence="4">Secreted protein</fullName>
    </recommendedName>
</protein>
<proteinExistence type="predicted"/>
<dbReference type="Proteomes" id="UP000069940">
    <property type="component" value="Unassembled WGS sequence"/>
</dbReference>